<name>A0A183DWY3_9BILA</name>
<dbReference type="Proteomes" id="UP000271098">
    <property type="component" value="Unassembled WGS sequence"/>
</dbReference>
<dbReference type="OrthoDB" id="422106at2759"/>
<evidence type="ECO:0000256" key="1">
    <source>
        <dbReference type="SAM" id="MobiDB-lite"/>
    </source>
</evidence>
<evidence type="ECO:0000313" key="4">
    <source>
        <dbReference type="WBParaSite" id="GPUH_0001323901-mRNA-1"/>
    </source>
</evidence>
<keyword evidence="3" id="KW-1185">Reference proteome</keyword>
<sequence length="150" mass="17415">MCRRDRIRPGLNIFDETGNELEWDYEHDTRFYEEPRKTPELEKERTASPKECATVEISLGKRKIKTRGRGAKRFKALDDSFSGSGSLAADREVYEISKRSSQRTGSEEWEREEDESDWSGDRDPSPTPQPWDVKANVYSRITAPKSRARK</sequence>
<dbReference type="AlphaFoldDB" id="A0A183DWY3"/>
<proteinExistence type="predicted"/>
<reference evidence="4" key="1">
    <citation type="submission" date="2016-06" db="UniProtKB">
        <authorList>
            <consortium name="WormBaseParasite"/>
        </authorList>
    </citation>
    <scope>IDENTIFICATION</scope>
</reference>
<dbReference type="EMBL" id="UYRT01080024">
    <property type="protein sequence ID" value="VDN21878.1"/>
    <property type="molecule type" value="Genomic_DNA"/>
</dbReference>
<feature type="region of interest" description="Disordered" evidence="1">
    <location>
        <begin position="96"/>
        <end position="150"/>
    </location>
</feature>
<gene>
    <name evidence="2" type="ORF">GPUH_LOCUS13224</name>
</gene>
<feature type="compositionally biased region" description="Acidic residues" evidence="1">
    <location>
        <begin position="107"/>
        <end position="118"/>
    </location>
</feature>
<reference evidence="2 3" key="2">
    <citation type="submission" date="2018-11" db="EMBL/GenBank/DDBJ databases">
        <authorList>
            <consortium name="Pathogen Informatics"/>
        </authorList>
    </citation>
    <scope>NUCLEOTIDE SEQUENCE [LARGE SCALE GENOMIC DNA]</scope>
</reference>
<organism evidence="4">
    <name type="scientific">Gongylonema pulchrum</name>
    <dbReference type="NCBI Taxonomy" id="637853"/>
    <lineage>
        <taxon>Eukaryota</taxon>
        <taxon>Metazoa</taxon>
        <taxon>Ecdysozoa</taxon>
        <taxon>Nematoda</taxon>
        <taxon>Chromadorea</taxon>
        <taxon>Rhabditida</taxon>
        <taxon>Spirurina</taxon>
        <taxon>Spiruromorpha</taxon>
        <taxon>Spiruroidea</taxon>
        <taxon>Gongylonematidae</taxon>
        <taxon>Gongylonema</taxon>
    </lineage>
</organism>
<accession>A0A183DWY3</accession>
<evidence type="ECO:0000313" key="2">
    <source>
        <dbReference type="EMBL" id="VDN21878.1"/>
    </source>
</evidence>
<evidence type="ECO:0000313" key="3">
    <source>
        <dbReference type="Proteomes" id="UP000271098"/>
    </source>
</evidence>
<dbReference type="WBParaSite" id="GPUH_0001323901-mRNA-1">
    <property type="protein sequence ID" value="GPUH_0001323901-mRNA-1"/>
    <property type="gene ID" value="GPUH_0001323901"/>
</dbReference>
<protein>
    <submittedName>
        <fullName evidence="4">Adrenocorticotropic hormone</fullName>
    </submittedName>
</protein>